<feature type="compositionally biased region" description="Basic and acidic residues" evidence="1">
    <location>
        <begin position="23"/>
        <end position="40"/>
    </location>
</feature>
<proteinExistence type="predicted"/>
<dbReference type="KEGG" id="vg:77930470"/>
<dbReference type="RefSeq" id="YP_010654620.1">
    <property type="nucleotide sequence ID" value="NC_070813.1"/>
</dbReference>
<feature type="region of interest" description="Disordered" evidence="1">
    <location>
        <begin position="19"/>
        <end position="40"/>
    </location>
</feature>
<organism evidence="2 3">
    <name type="scientific">Gordonia phage MichaelScott</name>
    <dbReference type="NCBI Taxonomy" id="2759395"/>
    <lineage>
        <taxon>Viruses</taxon>
        <taxon>Duplodnaviria</taxon>
        <taxon>Heunggongvirae</taxon>
        <taxon>Uroviricota</taxon>
        <taxon>Caudoviricetes</taxon>
        <taxon>Beenievirus</taxon>
        <taxon>Beenievirus michaelscott</taxon>
    </lineage>
</organism>
<name>A0A7L7SJI8_9CAUD</name>
<reference evidence="2 3" key="1">
    <citation type="submission" date="2020-07" db="EMBL/GenBank/DDBJ databases">
        <authorList>
            <person name="Chamarti P.R."/>
            <person name="Doran G.M."/>
            <person name="Fairchild A.S."/>
            <person name="Gay E.L."/>
            <person name="Gollmer S."/>
            <person name="Huffman M.G."/>
            <person name="Kistler A."/>
            <person name="Malek C.E."/>
            <person name="Marar C.I."/>
            <person name="Modi A."/>
            <person name="Nisperos M.R."/>
            <person name="Reddy N."/>
            <person name="Riley H.L."/>
            <person name="Rudy S."/>
            <person name="Shin J."/>
            <person name="Wang Y."/>
            <person name="Xu J."/>
            <person name="Young J."/>
            <person name="Butela K.A."/>
            <person name="Garlena R.A."/>
            <person name="Russell D.A."/>
            <person name="Pope W.H."/>
            <person name="Jacobs-Sera D."/>
            <person name="Hatfull G.F."/>
        </authorList>
    </citation>
    <scope>NUCLEOTIDE SEQUENCE [LARGE SCALE GENOMIC DNA]</scope>
</reference>
<keyword evidence="3" id="KW-1185">Reference proteome</keyword>
<evidence type="ECO:0000313" key="2">
    <source>
        <dbReference type="EMBL" id="QOC56310.1"/>
    </source>
</evidence>
<dbReference type="GeneID" id="77930470"/>
<evidence type="ECO:0000256" key="1">
    <source>
        <dbReference type="SAM" id="MobiDB-lite"/>
    </source>
</evidence>
<sequence>MARDAQRCFPALRTLRITSPAMDRPRVREMPTLGRHDNER</sequence>
<evidence type="ECO:0000313" key="3">
    <source>
        <dbReference type="Proteomes" id="UP000516618"/>
    </source>
</evidence>
<dbReference type="EMBL" id="MT771346">
    <property type="protein sequence ID" value="QOC56310.1"/>
    <property type="molecule type" value="Genomic_DNA"/>
</dbReference>
<accession>A0A7L7SJI8</accession>
<gene>
    <name evidence="2" type="primary">68</name>
    <name evidence="2" type="ORF">SEA_MICHAELSCOTT_68</name>
</gene>
<protein>
    <submittedName>
        <fullName evidence="2">Uncharacterized protein</fullName>
    </submittedName>
</protein>
<dbReference type="Proteomes" id="UP000516618">
    <property type="component" value="Segment"/>
</dbReference>